<evidence type="ECO:0000256" key="1">
    <source>
        <dbReference type="ARBA" id="ARBA00022980"/>
    </source>
</evidence>
<organism evidence="4 5">
    <name type="scientific">Syntrophobotulus glycolicus (strain DSM 8271 / FlGlyR)</name>
    <dbReference type="NCBI Taxonomy" id="645991"/>
    <lineage>
        <taxon>Bacteria</taxon>
        <taxon>Bacillati</taxon>
        <taxon>Bacillota</taxon>
        <taxon>Clostridia</taxon>
        <taxon>Eubacteriales</taxon>
        <taxon>Desulfitobacteriaceae</taxon>
        <taxon>Syntrophobotulus</taxon>
    </lineage>
</organism>
<dbReference type="PANTHER" id="PTHR12919:SF20">
    <property type="entry name" value="SMALL RIBOSOMAL SUBUNIT PROTEIN BS16M"/>
    <property type="match status" value="1"/>
</dbReference>
<dbReference type="GO" id="GO:0005737">
    <property type="term" value="C:cytoplasm"/>
    <property type="evidence" value="ECO:0007669"/>
    <property type="project" value="UniProtKB-ARBA"/>
</dbReference>
<dbReference type="GO" id="GO:0006412">
    <property type="term" value="P:translation"/>
    <property type="evidence" value="ECO:0007669"/>
    <property type="project" value="UniProtKB-UniRule"/>
</dbReference>
<protein>
    <recommendedName>
        <fullName evidence="3">Small ribosomal subunit protein bS16</fullName>
    </recommendedName>
</protein>
<dbReference type="SUPFAM" id="SSF54565">
    <property type="entry name" value="Ribosomal protein S16"/>
    <property type="match status" value="1"/>
</dbReference>
<keyword evidence="5" id="KW-1185">Reference proteome</keyword>
<gene>
    <name evidence="3" type="primary">rpsP</name>
    <name evidence="4" type="ordered locus">Sgly_2305</name>
</gene>
<dbReference type="Proteomes" id="UP000007488">
    <property type="component" value="Chromosome"/>
</dbReference>
<accession>F0SUE3</accession>
<dbReference type="AlphaFoldDB" id="F0SUE3"/>
<dbReference type="InterPro" id="IPR000307">
    <property type="entry name" value="Ribosomal_bS16"/>
</dbReference>
<dbReference type="GO" id="GO:0015935">
    <property type="term" value="C:small ribosomal subunit"/>
    <property type="evidence" value="ECO:0007669"/>
    <property type="project" value="TreeGrafter"/>
</dbReference>
<dbReference type="GO" id="GO:0003735">
    <property type="term" value="F:structural constituent of ribosome"/>
    <property type="evidence" value="ECO:0007669"/>
    <property type="project" value="InterPro"/>
</dbReference>
<name>F0SUE3_SYNGF</name>
<dbReference type="eggNOG" id="COG0228">
    <property type="taxonomic scope" value="Bacteria"/>
</dbReference>
<reference evidence="4 5" key="1">
    <citation type="journal article" date="2011" name="Stand. Genomic Sci.">
        <title>Complete genome sequence of Syntrophobotulus glycolicus type strain (FlGlyR).</title>
        <authorList>
            <person name="Han C."/>
            <person name="Mwirichia R."/>
            <person name="Chertkov O."/>
            <person name="Held B."/>
            <person name="Lapidus A."/>
            <person name="Nolan M."/>
            <person name="Lucas S."/>
            <person name="Hammon N."/>
            <person name="Deshpande S."/>
            <person name="Cheng J.F."/>
            <person name="Tapia R."/>
            <person name="Goodwin L."/>
            <person name="Pitluck S."/>
            <person name="Huntemann M."/>
            <person name="Liolios K."/>
            <person name="Ivanova N."/>
            <person name="Pagani I."/>
            <person name="Mavromatis K."/>
            <person name="Ovchinikova G."/>
            <person name="Pati A."/>
            <person name="Chen A."/>
            <person name="Palaniappan K."/>
            <person name="Land M."/>
            <person name="Hauser L."/>
            <person name="Brambilla E.M."/>
            <person name="Rohde M."/>
            <person name="Spring S."/>
            <person name="Sikorski J."/>
            <person name="Goker M."/>
            <person name="Woyke T."/>
            <person name="Bristow J."/>
            <person name="Eisen J.A."/>
            <person name="Markowitz V."/>
            <person name="Hugenholtz P."/>
            <person name="Kyrpides N.C."/>
            <person name="Klenk H.P."/>
            <person name="Detter J.C."/>
        </authorList>
    </citation>
    <scope>NUCLEOTIDE SEQUENCE [LARGE SCALE GENOMIC DNA]</scope>
    <source>
        <strain evidence="5">DSM 8271 / FlGlyR</strain>
    </source>
</reference>
<dbReference type="STRING" id="645991.Sgly_2305"/>
<evidence type="ECO:0000256" key="2">
    <source>
        <dbReference type="ARBA" id="ARBA00023274"/>
    </source>
</evidence>
<keyword evidence="1 3" id="KW-0689">Ribosomal protein</keyword>
<evidence type="ECO:0000256" key="3">
    <source>
        <dbReference type="HAMAP-Rule" id="MF_00385"/>
    </source>
</evidence>
<reference evidence="5" key="2">
    <citation type="submission" date="2011-02" db="EMBL/GenBank/DDBJ databases">
        <title>The complete genome of Syntrophobotulus glycolicus DSM 8271.</title>
        <authorList>
            <person name="Lucas S."/>
            <person name="Copeland A."/>
            <person name="Lapidus A."/>
            <person name="Bruce D."/>
            <person name="Goodwin L."/>
            <person name="Pitluck S."/>
            <person name="Kyrpides N."/>
            <person name="Mavromatis K."/>
            <person name="Pagani I."/>
            <person name="Ivanova N."/>
            <person name="Mikhailova N."/>
            <person name="Chertkov O."/>
            <person name="Held B."/>
            <person name="Detter J.C."/>
            <person name="Tapia R."/>
            <person name="Han C."/>
            <person name="Land M."/>
            <person name="Hauser L."/>
            <person name="Markowitz V."/>
            <person name="Cheng J.-F."/>
            <person name="Hugenholtz P."/>
            <person name="Woyke T."/>
            <person name="Wu D."/>
            <person name="Spring S."/>
            <person name="Schroeder M."/>
            <person name="Brambilla E."/>
            <person name="Klenk H.-P."/>
            <person name="Eisen J.A."/>
        </authorList>
    </citation>
    <scope>NUCLEOTIDE SEQUENCE [LARGE SCALE GENOMIC DNA]</scope>
    <source>
        <strain evidence="5">DSM 8271 / FlGlyR</strain>
    </source>
</reference>
<dbReference type="PANTHER" id="PTHR12919">
    <property type="entry name" value="30S RIBOSOMAL PROTEIN S16"/>
    <property type="match status" value="1"/>
</dbReference>
<dbReference type="NCBIfam" id="TIGR00002">
    <property type="entry name" value="S16"/>
    <property type="match status" value="1"/>
</dbReference>
<evidence type="ECO:0000313" key="4">
    <source>
        <dbReference type="EMBL" id="ADY56593.1"/>
    </source>
</evidence>
<dbReference type="HOGENOM" id="CLU_100590_5_0_9"/>
<comment type="similarity">
    <text evidence="3">Belongs to the bacterial ribosomal protein bS16 family.</text>
</comment>
<sequence>MATAIRLRRMGAKKNPFYRVVVCDSASRRDGRPIEEIGYYDPTKNPHDVKVDEIKAMKWLQEGAQPSDTVKSLFKKVGIMEKFHQSKK</sequence>
<dbReference type="Gene3D" id="3.30.1320.10">
    <property type="match status" value="1"/>
</dbReference>
<dbReference type="RefSeq" id="WP_013625458.1">
    <property type="nucleotide sequence ID" value="NC_015172.1"/>
</dbReference>
<dbReference type="HAMAP" id="MF_00385">
    <property type="entry name" value="Ribosomal_bS16"/>
    <property type="match status" value="1"/>
</dbReference>
<dbReference type="Pfam" id="PF00886">
    <property type="entry name" value="Ribosomal_S16"/>
    <property type="match status" value="1"/>
</dbReference>
<proteinExistence type="inferred from homology"/>
<dbReference type="KEGG" id="sgy:Sgly_2305"/>
<dbReference type="EMBL" id="CP002547">
    <property type="protein sequence ID" value="ADY56593.1"/>
    <property type="molecule type" value="Genomic_DNA"/>
</dbReference>
<dbReference type="OrthoDB" id="9807878at2"/>
<dbReference type="InterPro" id="IPR023803">
    <property type="entry name" value="Ribosomal_bS16_dom_sf"/>
</dbReference>
<keyword evidence="2 3" id="KW-0687">Ribonucleoprotein</keyword>
<evidence type="ECO:0000313" key="5">
    <source>
        <dbReference type="Proteomes" id="UP000007488"/>
    </source>
</evidence>